<dbReference type="InterPro" id="IPR008921">
    <property type="entry name" value="DNA_pol3_clamp-load_cplx_C"/>
</dbReference>
<evidence type="ECO:0000256" key="6">
    <source>
        <dbReference type="ARBA" id="ARBA00034754"/>
    </source>
</evidence>
<keyword evidence="3" id="KW-0548">Nucleotidyltransferase</keyword>
<evidence type="ECO:0000313" key="9">
    <source>
        <dbReference type="EMBL" id="VEU62248.1"/>
    </source>
</evidence>
<dbReference type="Gene3D" id="1.20.272.10">
    <property type="match status" value="1"/>
</dbReference>
<dbReference type="GO" id="GO:0003677">
    <property type="term" value="F:DNA binding"/>
    <property type="evidence" value="ECO:0007669"/>
    <property type="project" value="InterPro"/>
</dbReference>
<dbReference type="GO" id="GO:0006261">
    <property type="term" value="P:DNA-templated DNA replication"/>
    <property type="evidence" value="ECO:0007669"/>
    <property type="project" value="TreeGrafter"/>
</dbReference>
<dbReference type="PANTHER" id="PTHR34388">
    <property type="entry name" value="DNA POLYMERASE III SUBUNIT DELTA"/>
    <property type="match status" value="1"/>
</dbReference>
<evidence type="ECO:0000256" key="1">
    <source>
        <dbReference type="ARBA" id="ARBA00012417"/>
    </source>
</evidence>
<keyword evidence="2" id="KW-0808">Transferase</keyword>
<organism evidence="9 10">
    <name type="scientific">Mesomycoplasma dispar</name>
    <dbReference type="NCBI Taxonomy" id="86660"/>
    <lineage>
        <taxon>Bacteria</taxon>
        <taxon>Bacillati</taxon>
        <taxon>Mycoplasmatota</taxon>
        <taxon>Mycoplasmoidales</taxon>
        <taxon>Metamycoplasmataceae</taxon>
        <taxon>Mesomycoplasma</taxon>
    </lineage>
</organism>
<dbReference type="Pfam" id="PF21694">
    <property type="entry name" value="DNA_pol3_delta_C"/>
    <property type="match status" value="1"/>
</dbReference>
<dbReference type="PANTHER" id="PTHR34388:SF1">
    <property type="entry name" value="DNA POLYMERASE III SUBUNIT DELTA"/>
    <property type="match status" value="1"/>
</dbReference>
<evidence type="ECO:0000256" key="2">
    <source>
        <dbReference type="ARBA" id="ARBA00022679"/>
    </source>
</evidence>
<dbReference type="Proteomes" id="UP000289629">
    <property type="component" value="Chromosome"/>
</dbReference>
<keyword evidence="5" id="KW-0239">DNA-directed DNA polymerase</keyword>
<feature type="domain" description="DNA polymerase III delta subunit-like C-terminal" evidence="8">
    <location>
        <begin position="190"/>
        <end position="306"/>
    </location>
</feature>
<gene>
    <name evidence="9" type="primary">holA</name>
    <name evidence="9" type="ORF">NCTC10125_00613</name>
</gene>
<reference evidence="9 10" key="1">
    <citation type="submission" date="2019-01" db="EMBL/GenBank/DDBJ databases">
        <authorList>
            <consortium name="Pathogen Informatics"/>
        </authorList>
    </citation>
    <scope>NUCLEOTIDE SEQUENCE [LARGE SCALE GENOMIC DNA]</scope>
    <source>
        <strain evidence="9 10">NCTC10125</strain>
    </source>
</reference>
<evidence type="ECO:0000256" key="7">
    <source>
        <dbReference type="ARBA" id="ARBA00049244"/>
    </source>
</evidence>
<dbReference type="RefSeq" id="WP_044635594.1">
    <property type="nucleotide sequence ID" value="NZ_CP007229.1"/>
</dbReference>
<dbReference type="SUPFAM" id="SSF48019">
    <property type="entry name" value="post-AAA+ oligomerization domain-like"/>
    <property type="match status" value="1"/>
</dbReference>
<dbReference type="NCBIfam" id="TIGR01128">
    <property type="entry name" value="holA"/>
    <property type="match status" value="1"/>
</dbReference>
<evidence type="ECO:0000313" key="10">
    <source>
        <dbReference type="Proteomes" id="UP000289629"/>
    </source>
</evidence>
<sequence>MFFVFGSDNYIVQKKISSIAKSQNTKIINFFTSDSYEFIRKNITNFSLFDSKKTFVFNDFLYFSVENKANQYLLSKIKNTNHTIIFKYIINEKNTISNAKNSIIYKSFSPISKIIQTSEINQKNIAKFIRISLNNLKVDLKTSEIIELESRLPLNGSIINNEILKLKSLNCPINSEIIQNFVSEYSTHSTWDFINSFVNLDLKSVLKFYRHKMLEGQTLNLLIGQINSKLSLSFFVYLQKKLGLTNQQISQKMKISNFQINKAIDLYHNIGIEKLENLIIKLAKLDTQMKKSQVNQKLAFELYLLGLIS</sequence>
<accession>A0AAJ5NSN1</accession>
<dbReference type="AlphaFoldDB" id="A0AAJ5NSN1"/>
<comment type="similarity">
    <text evidence="6">Belongs to the DNA polymerase HolA subunit family.</text>
</comment>
<evidence type="ECO:0000256" key="3">
    <source>
        <dbReference type="ARBA" id="ARBA00022695"/>
    </source>
</evidence>
<proteinExistence type="inferred from homology"/>
<keyword evidence="4" id="KW-0235">DNA replication</keyword>
<dbReference type="InterPro" id="IPR005790">
    <property type="entry name" value="DNA_polIII_delta"/>
</dbReference>
<evidence type="ECO:0000256" key="4">
    <source>
        <dbReference type="ARBA" id="ARBA00022705"/>
    </source>
</evidence>
<name>A0AAJ5NSN1_9BACT</name>
<dbReference type="EMBL" id="LR214971">
    <property type="protein sequence ID" value="VEU62248.1"/>
    <property type="molecule type" value="Genomic_DNA"/>
</dbReference>
<dbReference type="GO" id="GO:0003887">
    <property type="term" value="F:DNA-directed DNA polymerase activity"/>
    <property type="evidence" value="ECO:0007669"/>
    <property type="project" value="UniProtKB-KW"/>
</dbReference>
<dbReference type="KEGG" id="mds:MDIS_03245"/>
<dbReference type="EC" id="2.7.7.7" evidence="1"/>
<protein>
    <recommendedName>
        <fullName evidence="1">DNA-directed DNA polymerase</fullName>
        <ecNumber evidence="1">2.7.7.7</ecNumber>
    </recommendedName>
</protein>
<dbReference type="GO" id="GO:0009360">
    <property type="term" value="C:DNA polymerase III complex"/>
    <property type="evidence" value="ECO:0007669"/>
    <property type="project" value="TreeGrafter"/>
</dbReference>
<comment type="catalytic activity">
    <reaction evidence="7">
        <text>DNA(n) + a 2'-deoxyribonucleoside 5'-triphosphate = DNA(n+1) + diphosphate</text>
        <dbReference type="Rhea" id="RHEA:22508"/>
        <dbReference type="Rhea" id="RHEA-COMP:17339"/>
        <dbReference type="Rhea" id="RHEA-COMP:17340"/>
        <dbReference type="ChEBI" id="CHEBI:33019"/>
        <dbReference type="ChEBI" id="CHEBI:61560"/>
        <dbReference type="ChEBI" id="CHEBI:173112"/>
        <dbReference type="EC" id="2.7.7.7"/>
    </reaction>
</comment>
<dbReference type="InterPro" id="IPR048466">
    <property type="entry name" value="DNA_pol3_delta-like_C"/>
</dbReference>
<evidence type="ECO:0000259" key="8">
    <source>
        <dbReference type="Pfam" id="PF21694"/>
    </source>
</evidence>
<evidence type="ECO:0000256" key="5">
    <source>
        <dbReference type="ARBA" id="ARBA00022932"/>
    </source>
</evidence>